<organism evidence="3 4">
    <name type="scientific">Canna indica</name>
    <name type="common">Indian-shot</name>
    <dbReference type="NCBI Taxonomy" id="4628"/>
    <lineage>
        <taxon>Eukaryota</taxon>
        <taxon>Viridiplantae</taxon>
        <taxon>Streptophyta</taxon>
        <taxon>Embryophyta</taxon>
        <taxon>Tracheophyta</taxon>
        <taxon>Spermatophyta</taxon>
        <taxon>Magnoliopsida</taxon>
        <taxon>Liliopsida</taxon>
        <taxon>Zingiberales</taxon>
        <taxon>Cannaceae</taxon>
        <taxon>Canna</taxon>
    </lineage>
</organism>
<dbReference type="GO" id="GO:0016020">
    <property type="term" value="C:membrane"/>
    <property type="evidence" value="ECO:0007669"/>
    <property type="project" value="InterPro"/>
</dbReference>
<evidence type="ECO:0000313" key="3">
    <source>
        <dbReference type="EMBL" id="WOK92850.1"/>
    </source>
</evidence>
<dbReference type="Pfam" id="PF08392">
    <property type="entry name" value="FAE1_CUT1_RppA"/>
    <property type="match status" value="1"/>
</dbReference>
<proteinExistence type="predicted"/>
<keyword evidence="1" id="KW-0808">Transferase</keyword>
<evidence type="ECO:0000259" key="2">
    <source>
        <dbReference type="Pfam" id="PF08392"/>
    </source>
</evidence>
<dbReference type="PANTHER" id="PTHR31561">
    <property type="entry name" value="3-KETOACYL-COA SYNTHASE"/>
    <property type="match status" value="1"/>
</dbReference>
<accession>A0AAQ3PYE3</accession>
<dbReference type="GO" id="GO:0016747">
    <property type="term" value="F:acyltransferase activity, transferring groups other than amino-acyl groups"/>
    <property type="evidence" value="ECO:0007669"/>
    <property type="project" value="InterPro"/>
</dbReference>
<dbReference type="GO" id="GO:0006633">
    <property type="term" value="P:fatty acid biosynthetic process"/>
    <property type="evidence" value="ECO:0007669"/>
    <property type="project" value="InterPro"/>
</dbReference>
<dbReference type="InterPro" id="IPR012392">
    <property type="entry name" value="3-ktacl-CoA_syn"/>
</dbReference>
<dbReference type="InterPro" id="IPR013601">
    <property type="entry name" value="FAE1_typ3_polyketide_synth"/>
</dbReference>
<name>A0AAQ3PYE3_9LILI</name>
<evidence type="ECO:0000256" key="1">
    <source>
        <dbReference type="ARBA" id="ARBA00023315"/>
    </source>
</evidence>
<dbReference type="Proteomes" id="UP001327560">
    <property type="component" value="Chromosome 1"/>
</dbReference>
<keyword evidence="1" id="KW-0012">Acyltransferase</keyword>
<reference evidence="3 4" key="1">
    <citation type="submission" date="2023-10" db="EMBL/GenBank/DDBJ databases">
        <title>Chromosome-scale genome assembly provides insights into flower coloration mechanisms of Canna indica.</title>
        <authorList>
            <person name="Li C."/>
        </authorList>
    </citation>
    <scope>NUCLEOTIDE SEQUENCE [LARGE SCALE GENOMIC DNA]</scope>
    <source>
        <tissue evidence="3">Flower</tissue>
    </source>
</reference>
<feature type="domain" description="FAE" evidence="2">
    <location>
        <begin position="41"/>
        <end position="113"/>
    </location>
</feature>
<gene>
    <name evidence="3" type="ORF">Cni_G01542</name>
</gene>
<protein>
    <submittedName>
        <fullName evidence="3">3-ketoacyl-CoA synthase 11</fullName>
    </submittedName>
</protein>
<keyword evidence="4" id="KW-1185">Reference proteome</keyword>
<dbReference type="AlphaFoldDB" id="A0AAQ3PYE3"/>
<dbReference type="EMBL" id="CP136890">
    <property type="protein sequence ID" value="WOK92850.1"/>
    <property type="molecule type" value="Genomic_DNA"/>
</dbReference>
<sequence>MVVNHYKLRGEHHQLQPRRNGLRHRSHLHQPREAIASGAHELLASMVSMENITLNWYMGNIRSMLISNCIFRVSGATIMLTNRHSRRCRSMYQLIHTVRTNRGTDEFAYGCVF</sequence>
<evidence type="ECO:0000313" key="4">
    <source>
        <dbReference type="Proteomes" id="UP001327560"/>
    </source>
</evidence>